<keyword evidence="3" id="KW-0808">Transferase</keyword>
<sequence length="442" mass="49165">MQLSMYVLPWLGPQLVSWRPEARERRSSRGHGNAVCMAKSSGRKPKSGAKPSRQQKISVNGFGGGGPVRGSRSKEVSSSGSKGQAVMEPFRLIRDPKIDALMRWLQASSASASRVGIAHFDTSGVRGVVALEPIRRGEVIVSIPEKHALQLGATAGEFAADAETNPGYAAADLVTTLLQIRRHTENPSVQKYAALLDALPGQEDCTTTDFFLDSELEQLQWQPVVDETKMRQRKVRIVYDKMKDSYEQLMETEKDDGLGGADARALLSYDFFNWAVFIVVSRVIGIHHPQEGMMRYLIPLVDMFNHDNRSVHELAFQKGNFRVIAGRDIEIGEQICIKYGGGTLSNDRLLQDYGFVESSNMNEQLISSLTKECTDNGEAALRLRTILDQFPTSLIEDTKLLASEEDLGADHRDARPHLKKALLFRTNLKQSLLHRLSQLDVT</sequence>
<evidence type="ECO:0000259" key="2">
    <source>
        <dbReference type="PROSITE" id="PS50280"/>
    </source>
</evidence>
<accession>A0A5J4YVL9</accession>
<keyword evidence="3" id="KW-0489">Methyltransferase</keyword>
<dbReference type="PANTHER" id="PTHR13271:SF137">
    <property type="entry name" value="SET DOMAIN-CONTAINING PROTEIN"/>
    <property type="match status" value="1"/>
</dbReference>
<dbReference type="PANTHER" id="PTHR13271">
    <property type="entry name" value="UNCHARACTERIZED PUTATIVE METHYLTRANSFERASE"/>
    <property type="match status" value="1"/>
</dbReference>
<feature type="region of interest" description="Disordered" evidence="1">
    <location>
        <begin position="22"/>
        <end position="83"/>
    </location>
</feature>
<feature type="domain" description="SET" evidence="2">
    <location>
        <begin position="113"/>
        <end position="340"/>
    </location>
</feature>
<dbReference type="OrthoDB" id="441812at2759"/>
<evidence type="ECO:0000313" key="4">
    <source>
        <dbReference type="Proteomes" id="UP000324585"/>
    </source>
</evidence>
<dbReference type="EMBL" id="VRMN01000004">
    <property type="protein sequence ID" value="KAA8494754.1"/>
    <property type="molecule type" value="Genomic_DNA"/>
</dbReference>
<dbReference type="AlphaFoldDB" id="A0A5J4YVL9"/>
<dbReference type="SUPFAM" id="SSF82199">
    <property type="entry name" value="SET domain"/>
    <property type="match status" value="1"/>
</dbReference>
<protein>
    <submittedName>
        <fullName evidence="3">Histone-lysine N-methyltransferase setd3</fullName>
    </submittedName>
</protein>
<dbReference type="PROSITE" id="PS50280">
    <property type="entry name" value="SET"/>
    <property type="match status" value="1"/>
</dbReference>
<dbReference type="Gene3D" id="3.90.1410.10">
    <property type="entry name" value="set domain protein methyltransferase, domain 1"/>
    <property type="match status" value="1"/>
</dbReference>
<keyword evidence="4" id="KW-1185">Reference proteome</keyword>
<dbReference type="Pfam" id="PF00856">
    <property type="entry name" value="SET"/>
    <property type="match status" value="1"/>
</dbReference>
<comment type="caution">
    <text evidence="3">The sequence shown here is derived from an EMBL/GenBank/DDBJ whole genome shotgun (WGS) entry which is preliminary data.</text>
</comment>
<reference evidence="4" key="1">
    <citation type="journal article" date="2019" name="Nat. Commun.">
        <title>Expansion of phycobilisome linker gene families in mesophilic red algae.</title>
        <authorList>
            <person name="Lee J."/>
            <person name="Kim D."/>
            <person name="Bhattacharya D."/>
            <person name="Yoon H.S."/>
        </authorList>
    </citation>
    <scope>NUCLEOTIDE SEQUENCE [LARGE SCALE GENOMIC DNA]</scope>
    <source>
        <strain evidence="4">CCMP 1328</strain>
    </source>
</reference>
<organism evidence="3 4">
    <name type="scientific">Porphyridium purpureum</name>
    <name type="common">Red alga</name>
    <name type="synonym">Porphyridium cruentum</name>
    <dbReference type="NCBI Taxonomy" id="35688"/>
    <lineage>
        <taxon>Eukaryota</taxon>
        <taxon>Rhodophyta</taxon>
        <taxon>Bangiophyceae</taxon>
        <taxon>Porphyridiales</taxon>
        <taxon>Porphyridiaceae</taxon>
        <taxon>Porphyridium</taxon>
    </lineage>
</organism>
<dbReference type="InterPro" id="IPR050600">
    <property type="entry name" value="SETD3_SETD6_MTase"/>
</dbReference>
<proteinExistence type="predicted"/>
<evidence type="ECO:0000256" key="1">
    <source>
        <dbReference type="SAM" id="MobiDB-lite"/>
    </source>
</evidence>
<gene>
    <name evidence="3" type="ORF">FVE85_2995</name>
</gene>
<dbReference type="GO" id="GO:0016279">
    <property type="term" value="F:protein-lysine N-methyltransferase activity"/>
    <property type="evidence" value="ECO:0007669"/>
    <property type="project" value="TreeGrafter"/>
</dbReference>
<dbReference type="Proteomes" id="UP000324585">
    <property type="component" value="Unassembled WGS sequence"/>
</dbReference>
<dbReference type="InterPro" id="IPR046341">
    <property type="entry name" value="SET_dom_sf"/>
</dbReference>
<dbReference type="CDD" id="cd10527">
    <property type="entry name" value="SET_LSMT"/>
    <property type="match status" value="1"/>
</dbReference>
<evidence type="ECO:0000313" key="3">
    <source>
        <dbReference type="EMBL" id="KAA8494754.1"/>
    </source>
</evidence>
<name>A0A5J4YVL9_PORPP</name>
<dbReference type="InterPro" id="IPR001214">
    <property type="entry name" value="SET_dom"/>
</dbReference>
<dbReference type="OMA" id="VHELAFQ"/>
<dbReference type="GO" id="GO:0032259">
    <property type="term" value="P:methylation"/>
    <property type="evidence" value="ECO:0007669"/>
    <property type="project" value="UniProtKB-KW"/>
</dbReference>